<feature type="compositionally biased region" description="Basic and acidic residues" evidence="1">
    <location>
        <begin position="132"/>
        <end position="142"/>
    </location>
</feature>
<dbReference type="Proteomes" id="UP001237642">
    <property type="component" value="Unassembled WGS sequence"/>
</dbReference>
<gene>
    <name evidence="2" type="ORF">POM88_043227</name>
</gene>
<name>A0AAD8H2Z2_9APIA</name>
<sequence>MVEMNSGVGDNIETKAIIEINTNRNASNGNIDILVNNREITKSELRMLKLAGINCKGKPHFWMSADGSLKEEGQTNVVKQKLFKRLQREIRTLERNSGSAKEWEEEHGLSDNHWWEEEYVLKHLHVGCPEESVGKRSPKDMFSDEEMEDEVWEERSTDNGMHTVDELGF</sequence>
<dbReference type="EMBL" id="JAUIZM010000010">
    <property type="protein sequence ID" value="KAK1358753.1"/>
    <property type="molecule type" value="Genomic_DNA"/>
</dbReference>
<organism evidence="2 3">
    <name type="scientific">Heracleum sosnowskyi</name>
    <dbReference type="NCBI Taxonomy" id="360622"/>
    <lineage>
        <taxon>Eukaryota</taxon>
        <taxon>Viridiplantae</taxon>
        <taxon>Streptophyta</taxon>
        <taxon>Embryophyta</taxon>
        <taxon>Tracheophyta</taxon>
        <taxon>Spermatophyta</taxon>
        <taxon>Magnoliopsida</taxon>
        <taxon>eudicotyledons</taxon>
        <taxon>Gunneridae</taxon>
        <taxon>Pentapetalae</taxon>
        <taxon>asterids</taxon>
        <taxon>campanulids</taxon>
        <taxon>Apiales</taxon>
        <taxon>Apiaceae</taxon>
        <taxon>Apioideae</taxon>
        <taxon>apioid superclade</taxon>
        <taxon>Tordylieae</taxon>
        <taxon>Tordyliinae</taxon>
        <taxon>Heracleum</taxon>
    </lineage>
</organism>
<proteinExistence type="predicted"/>
<reference evidence="2" key="2">
    <citation type="submission" date="2023-05" db="EMBL/GenBank/DDBJ databases">
        <authorList>
            <person name="Schelkunov M.I."/>
        </authorList>
    </citation>
    <scope>NUCLEOTIDE SEQUENCE</scope>
    <source>
        <strain evidence="2">Hsosn_3</strain>
        <tissue evidence="2">Leaf</tissue>
    </source>
</reference>
<dbReference type="AlphaFoldDB" id="A0AAD8H2Z2"/>
<evidence type="ECO:0000256" key="1">
    <source>
        <dbReference type="SAM" id="MobiDB-lite"/>
    </source>
</evidence>
<reference evidence="2" key="1">
    <citation type="submission" date="2023-02" db="EMBL/GenBank/DDBJ databases">
        <title>Genome of toxic invasive species Heracleum sosnowskyi carries increased number of genes despite the absence of recent whole-genome duplications.</title>
        <authorList>
            <person name="Schelkunov M."/>
            <person name="Shtratnikova V."/>
            <person name="Makarenko M."/>
            <person name="Klepikova A."/>
            <person name="Omelchenko D."/>
            <person name="Novikova G."/>
            <person name="Obukhova E."/>
            <person name="Bogdanov V."/>
            <person name="Penin A."/>
            <person name="Logacheva M."/>
        </authorList>
    </citation>
    <scope>NUCLEOTIDE SEQUENCE</scope>
    <source>
        <strain evidence="2">Hsosn_3</strain>
        <tissue evidence="2">Leaf</tissue>
    </source>
</reference>
<feature type="compositionally biased region" description="Acidic residues" evidence="1">
    <location>
        <begin position="143"/>
        <end position="152"/>
    </location>
</feature>
<protein>
    <submittedName>
        <fullName evidence="2">Uncharacterized protein</fullName>
    </submittedName>
</protein>
<evidence type="ECO:0000313" key="3">
    <source>
        <dbReference type="Proteomes" id="UP001237642"/>
    </source>
</evidence>
<evidence type="ECO:0000313" key="2">
    <source>
        <dbReference type="EMBL" id="KAK1358753.1"/>
    </source>
</evidence>
<keyword evidence="3" id="KW-1185">Reference proteome</keyword>
<accession>A0AAD8H2Z2</accession>
<feature type="region of interest" description="Disordered" evidence="1">
    <location>
        <begin position="130"/>
        <end position="169"/>
    </location>
</feature>
<comment type="caution">
    <text evidence="2">The sequence shown here is derived from an EMBL/GenBank/DDBJ whole genome shotgun (WGS) entry which is preliminary data.</text>
</comment>